<dbReference type="EMBL" id="BPRC01000035">
    <property type="protein sequence ID" value="GJE67869.1"/>
    <property type="molecule type" value="Genomic_DNA"/>
</dbReference>
<evidence type="ECO:0000256" key="1">
    <source>
        <dbReference type="SAM" id="MobiDB-lite"/>
    </source>
</evidence>
<evidence type="ECO:0000313" key="2">
    <source>
        <dbReference type="EMBL" id="GJE67869.1"/>
    </source>
</evidence>
<reference evidence="2" key="1">
    <citation type="journal article" date="2021" name="Front. Microbiol.">
        <title>Comprehensive Comparative Genomics and Phenotyping of Methylobacterium Species.</title>
        <authorList>
            <person name="Alessa O."/>
            <person name="Ogura Y."/>
            <person name="Fujitani Y."/>
            <person name="Takami H."/>
            <person name="Hayashi T."/>
            <person name="Sahin N."/>
            <person name="Tani A."/>
        </authorList>
    </citation>
    <scope>NUCLEOTIDE SEQUENCE</scope>
    <source>
        <strain evidence="2">NBRC 15686</strain>
    </source>
</reference>
<keyword evidence="3" id="KW-1185">Reference proteome</keyword>
<organism evidence="2 3">
    <name type="scientific">Methylorubrum aminovorans</name>
    <dbReference type="NCBI Taxonomy" id="269069"/>
    <lineage>
        <taxon>Bacteria</taxon>
        <taxon>Pseudomonadati</taxon>
        <taxon>Pseudomonadota</taxon>
        <taxon>Alphaproteobacteria</taxon>
        <taxon>Hyphomicrobiales</taxon>
        <taxon>Methylobacteriaceae</taxon>
        <taxon>Methylorubrum</taxon>
    </lineage>
</organism>
<feature type="region of interest" description="Disordered" evidence="1">
    <location>
        <begin position="51"/>
        <end position="121"/>
    </location>
</feature>
<accession>A0ABQ4UKU0</accession>
<proteinExistence type="predicted"/>
<gene>
    <name evidence="2" type="ORF">LNAOJCKE_5102</name>
</gene>
<dbReference type="Proteomes" id="UP001055039">
    <property type="component" value="Unassembled WGS sequence"/>
</dbReference>
<protein>
    <submittedName>
        <fullName evidence="2">Uncharacterized protein</fullName>
    </submittedName>
</protein>
<evidence type="ECO:0000313" key="3">
    <source>
        <dbReference type="Proteomes" id="UP001055039"/>
    </source>
</evidence>
<reference evidence="2" key="2">
    <citation type="submission" date="2021-08" db="EMBL/GenBank/DDBJ databases">
        <authorList>
            <person name="Tani A."/>
            <person name="Ola A."/>
            <person name="Ogura Y."/>
            <person name="Katsura K."/>
            <person name="Hayashi T."/>
        </authorList>
    </citation>
    <scope>NUCLEOTIDE SEQUENCE</scope>
    <source>
        <strain evidence="2">NBRC 15686</strain>
    </source>
</reference>
<sequence>MVIRHFGLVYRYDGSSTALVIPKDRRRPRLIWAQLRLPADRLGRQRLPYNASLQQRRRASSFPRQPITHPNQQNSSTITRAGDPEGRGAGPPTMGLPTLDRVEDAPTGISRRRRRGAGEAVSSSAKGRWAWACDISQRRDGKCRTGDARACSEGSNGKGRPCSRKCKYGLFGCAWFRNPPRQPPAAPGTRGQDRVINLDCRTRLASMPSARLS</sequence>
<comment type="caution">
    <text evidence="2">The sequence shown here is derived from an EMBL/GenBank/DDBJ whole genome shotgun (WGS) entry which is preliminary data.</text>
</comment>
<feature type="compositionally biased region" description="Polar residues" evidence="1">
    <location>
        <begin position="68"/>
        <end position="79"/>
    </location>
</feature>
<name>A0ABQ4UKU0_9HYPH</name>